<dbReference type="Pfam" id="PF00116">
    <property type="entry name" value="COX2"/>
    <property type="match status" value="1"/>
</dbReference>
<keyword evidence="7" id="KW-0812">Transmembrane</keyword>
<dbReference type="PRINTS" id="PR01166">
    <property type="entry name" value="CYCOXIDASEII"/>
</dbReference>
<name>A0A1G9EAW9_9BACL</name>
<evidence type="ECO:0000256" key="7">
    <source>
        <dbReference type="SAM" id="Phobius"/>
    </source>
</evidence>
<keyword evidence="7" id="KW-1133">Transmembrane helix</keyword>
<comment type="function">
    <text evidence="4">Subunits I and II form the functional core of the enzyme complex. Electrons originating in cytochrome c are transferred via heme a and Cu(A) to the binuclear center formed by heme a3 and Cu(B).</text>
</comment>
<evidence type="ECO:0000313" key="9">
    <source>
        <dbReference type="EMBL" id="SDK73300.1"/>
    </source>
</evidence>
<dbReference type="GO" id="GO:0005507">
    <property type="term" value="F:copper ion binding"/>
    <property type="evidence" value="ECO:0007669"/>
    <property type="project" value="InterPro"/>
</dbReference>
<dbReference type="GO" id="GO:0004129">
    <property type="term" value="F:cytochrome-c oxidase activity"/>
    <property type="evidence" value="ECO:0007669"/>
    <property type="project" value="UniProtKB-EC"/>
</dbReference>
<evidence type="ECO:0000256" key="2">
    <source>
        <dbReference type="ARBA" id="ARBA00022723"/>
    </source>
</evidence>
<dbReference type="GO" id="GO:0030313">
    <property type="term" value="C:cell envelope"/>
    <property type="evidence" value="ECO:0007669"/>
    <property type="project" value="UniProtKB-SubCell"/>
</dbReference>
<dbReference type="PANTHER" id="PTHR42838:SF2">
    <property type="entry name" value="NITROUS-OXIDE REDUCTASE"/>
    <property type="match status" value="1"/>
</dbReference>
<dbReference type="Proteomes" id="UP000199008">
    <property type="component" value="Unassembled WGS sequence"/>
</dbReference>
<proteinExistence type="predicted"/>
<evidence type="ECO:0000256" key="4">
    <source>
        <dbReference type="ARBA" id="ARBA00024688"/>
    </source>
</evidence>
<keyword evidence="7" id="KW-0472">Membrane</keyword>
<dbReference type="AlphaFoldDB" id="A0A1G9EAW9"/>
<dbReference type="CDD" id="cd13913">
    <property type="entry name" value="ba3_CcO_II_C"/>
    <property type="match status" value="1"/>
</dbReference>
<evidence type="ECO:0000259" key="8">
    <source>
        <dbReference type="PROSITE" id="PS50857"/>
    </source>
</evidence>
<evidence type="ECO:0000313" key="10">
    <source>
        <dbReference type="Proteomes" id="UP000199008"/>
    </source>
</evidence>
<dbReference type="InterPro" id="IPR034214">
    <property type="entry name" value="Ba3_CcO_II_C"/>
</dbReference>
<sequence length="156" mass="17512">MKMNKMEEIWMIVAIVIIVIAMSITGYQAFAMGMSPPSHKEHIDPQTVEEHPEFSEPGVYETGDNEYEVIMTLQAFQFEPSEISVPEGAEVTFRMATKDVVHGVNVPHTNLNTMVIPGYIQEITQTFNEAGEYIMVCNEYCGTGHQMMSATITVEE</sequence>
<evidence type="ECO:0000256" key="1">
    <source>
        <dbReference type="ARBA" id="ARBA00004196"/>
    </source>
</evidence>
<evidence type="ECO:0000256" key="5">
    <source>
        <dbReference type="ARBA" id="ARBA00031399"/>
    </source>
</evidence>
<keyword evidence="10" id="KW-1185">Reference proteome</keyword>
<organism evidence="9 10">
    <name type="scientific">Lacicoccus qingdaonensis</name>
    <dbReference type="NCBI Taxonomy" id="576118"/>
    <lineage>
        <taxon>Bacteria</taxon>
        <taxon>Bacillati</taxon>
        <taxon>Bacillota</taxon>
        <taxon>Bacilli</taxon>
        <taxon>Bacillales</taxon>
        <taxon>Salinicoccaceae</taxon>
        <taxon>Lacicoccus</taxon>
    </lineage>
</organism>
<dbReference type="EMBL" id="FNFY01000008">
    <property type="protein sequence ID" value="SDK73300.1"/>
    <property type="molecule type" value="Genomic_DNA"/>
</dbReference>
<evidence type="ECO:0000256" key="3">
    <source>
        <dbReference type="ARBA" id="ARBA00023008"/>
    </source>
</evidence>
<feature type="domain" description="Cytochrome oxidase subunit II copper A binding" evidence="8">
    <location>
        <begin position="62"/>
        <end position="156"/>
    </location>
</feature>
<dbReference type="InterPro" id="IPR008972">
    <property type="entry name" value="Cupredoxin"/>
</dbReference>
<evidence type="ECO:0000256" key="6">
    <source>
        <dbReference type="ARBA" id="ARBA00047816"/>
    </source>
</evidence>
<accession>A0A1G9EAW9</accession>
<dbReference type="PROSITE" id="PS50857">
    <property type="entry name" value="COX2_CUA"/>
    <property type="match status" value="1"/>
</dbReference>
<dbReference type="RefSeq" id="WP_052256926.1">
    <property type="nucleotide sequence ID" value="NZ_FNFY01000008.1"/>
</dbReference>
<dbReference type="OrthoDB" id="9773456at2"/>
<comment type="subcellular location">
    <subcellularLocation>
        <location evidence="1">Cell envelope</location>
    </subcellularLocation>
</comment>
<keyword evidence="3" id="KW-0186">Copper</keyword>
<keyword evidence="2" id="KW-0479">Metal-binding</keyword>
<dbReference type="Gene3D" id="2.60.40.420">
    <property type="entry name" value="Cupredoxins - blue copper proteins"/>
    <property type="match status" value="1"/>
</dbReference>
<dbReference type="STRING" id="576118.SAMN05216216_10822"/>
<protein>
    <recommendedName>
        <fullName evidence="5">Cytochrome aa3 subunit 2</fullName>
    </recommendedName>
</protein>
<gene>
    <name evidence="9" type="ORF">SAMN05216216_10822</name>
</gene>
<dbReference type="PROSITE" id="PS00078">
    <property type="entry name" value="COX2"/>
    <property type="match status" value="1"/>
</dbReference>
<feature type="transmembrane region" description="Helical" evidence="7">
    <location>
        <begin position="9"/>
        <end position="30"/>
    </location>
</feature>
<dbReference type="InterPro" id="IPR051403">
    <property type="entry name" value="NosZ/Cyto_c_oxidase_sub2"/>
</dbReference>
<dbReference type="InterPro" id="IPR002429">
    <property type="entry name" value="CcO_II-like_C"/>
</dbReference>
<dbReference type="GO" id="GO:0016020">
    <property type="term" value="C:membrane"/>
    <property type="evidence" value="ECO:0007669"/>
    <property type="project" value="InterPro"/>
</dbReference>
<dbReference type="SUPFAM" id="SSF49503">
    <property type="entry name" value="Cupredoxins"/>
    <property type="match status" value="1"/>
</dbReference>
<reference evidence="10" key="1">
    <citation type="submission" date="2016-10" db="EMBL/GenBank/DDBJ databases">
        <authorList>
            <person name="Varghese N."/>
            <person name="Submissions S."/>
        </authorList>
    </citation>
    <scope>NUCLEOTIDE SEQUENCE [LARGE SCALE GENOMIC DNA]</scope>
    <source>
        <strain evidence="10">CGMCC 1.8895</strain>
    </source>
</reference>
<dbReference type="InterPro" id="IPR001505">
    <property type="entry name" value="Copper_CuA"/>
</dbReference>
<dbReference type="PANTHER" id="PTHR42838">
    <property type="entry name" value="CYTOCHROME C OXIDASE SUBUNIT II"/>
    <property type="match status" value="1"/>
</dbReference>
<comment type="catalytic activity">
    <reaction evidence="6">
        <text>4 Fe(II)-[cytochrome c] + O2 + 8 H(+)(in) = 4 Fe(III)-[cytochrome c] + 2 H2O + 4 H(+)(out)</text>
        <dbReference type="Rhea" id="RHEA:11436"/>
        <dbReference type="Rhea" id="RHEA-COMP:10350"/>
        <dbReference type="Rhea" id="RHEA-COMP:14399"/>
        <dbReference type="ChEBI" id="CHEBI:15377"/>
        <dbReference type="ChEBI" id="CHEBI:15378"/>
        <dbReference type="ChEBI" id="CHEBI:15379"/>
        <dbReference type="ChEBI" id="CHEBI:29033"/>
        <dbReference type="ChEBI" id="CHEBI:29034"/>
        <dbReference type="EC" id="7.1.1.9"/>
    </reaction>
</comment>